<keyword evidence="2" id="KW-1185">Reference proteome</keyword>
<organism evidence="1 2">
    <name type="scientific">Favolaschia claudopus</name>
    <dbReference type="NCBI Taxonomy" id="2862362"/>
    <lineage>
        <taxon>Eukaryota</taxon>
        <taxon>Fungi</taxon>
        <taxon>Dikarya</taxon>
        <taxon>Basidiomycota</taxon>
        <taxon>Agaricomycotina</taxon>
        <taxon>Agaricomycetes</taxon>
        <taxon>Agaricomycetidae</taxon>
        <taxon>Agaricales</taxon>
        <taxon>Marasmiineae</taxon>
        <taxon>Mycenaceae</taxon>
        <taxon>Favolaschia</taxon>
    </lineage>
</organism>
<gene>
    <name evidence="1" type="ORF">R3P38DRAFT_2925664</name>
</gene>
<dbReference type="EMBL" id="JAWWNJ010000024">
    <property type="protein sequence ID" value="KAK7031769.1"/>
    <property type="molecule type" value="Genomic_DNA"/>
</dbReference>
<name>A0AAW0BX67_9AGAR</name>
<protein>
    <submittedName>
        <fullName evidence="1">Uncharacterized protein</fullName>
    </submittedName>
</protein>
<dbReference type="Proteomes" id="UP001362999">
    <property type="component" value="Unassembled WGS sequence"/>
</dbReference>
<accession>A0AAW0BX67</accession>
<sequence length="226" mass="24796">MSSVNSFRHDDFVLNPPAASHTISEDGAKITIRAEPNTDWWRVPPPNTIDSRTGAFYGLTIDATRDFSASLWIRGDWGTQYDQGCLMLLTGNSSDVKGNWIKVGVEVEDGAEHSGAVVTSPWSDWHITKAPHSTSTAGDSAYALHMKIVREGPQLTVSQHFAILGKGEPAEADLVKIREVRGFDVDADGKPQAKEGDKWRIGPMVCGPKNPQGTVAEFHNFSFRYL</sequence>
<dbReference type="PANTHER" id="PTHR35332">
    <property type="entry name" value="REGULATION OF ENOLASE PROTEIN 1"/>
    <property type="match status" value="1"/>
</dbReference>
<dbReference type="InterPro" id="IPR009784">
    <property type="entry name" value="DUF1349"/>
</dbReference>
<proteinExistence type="predicted"/>
<evidence type="ECO:0000313" key="2">
    <source>
        <dbReference type="Proteomes" id="UP001362999"/>
    </source>
</evidence>
<dbReference type="PANTHER" id="PTHR35332:SF2">
    <property type="entry name" value="REGULATION OF ENOLASE PROTEIN 1"/>
    <property type="match status" value="1"/>
</dbReference>
<comment type="caution">
    <text evidence="1">The sequence shown here is derived from an EMBL/GenBank/DDBJ whole genome shotgun (WGS) entry which is preliminary data.</text>
</comment>
<dbReference type="Gene3D" id="2.60.120.200">
    <property type="match status" value="1"/>
</dbReference>
<dbReference type="AlphaFoldDB" id="A0AAW0BX67"/>
<dbReference type="Pfam" id="PF07081">
    <property type="entry name" value="DUF1349"/>
    <property type="match status" value="1"/>
</dbReference>
<evidence type="ECO:0000313" key="1">
    <source>
        <dbReference type="EMBL" id="KAK7031769.1"/>
    </source>
</evidence>
<reference evidence="1 2" key="1">
    <citation type="journal article" date="2024" name="J Genomics">
        <title>Draft genome sequencing and assembly of Favolaschia claudopus CIRM-BRFM 2984 isolated from oak limbs.</title>
        <authorList>
            <person name="Navarro D."/>
            <person name="Drula E."/>
            <person name="Chaduli D."/>
            <person name="Cazenave R."/>
            <person name="Ahrendt S."/>
            <person name="Wang J."/>
            <person name="Lipzen A."/>
            <person name="Daum C."/>
            <person name="Barry K."/>
            <person name="Grigoriev I.V."/>
            <person name="Favel A."/>
            <person name="Rosso M.N."/>
            <person name="Martin F."/>
        </authorList>
    </citation>
    <scope>NUCLEOTIDE SEQUENCE [LARGE SCALE GENOMIC DNA]</scope>
    <source>
        <strain evidence="1 2">CIRM-BRFM 2984</strain>
    </source>
</reference>